<evidence type="ECO:0000313" key="3">
    <source>
        <dbReference type="Proteomes" id="UP000184074"/>
    </source>
</evidence>
<keyword evidence="3" id="KW-1185">Reference proteome</keyword>
<feature type="transmembrane region" description="Helical" evidence="1">
    <location>
        <begin position="9"/>
        <end position="30"/>
    </location>
</feature>
<dbReference type="STRING" id="1508389.SAMN05444003_0006"/>
<dbReference type="InterPro" id="IPR010297">
    <property type="entry name" value="DUF900_hydrolase"/>
</dbReference>
<gene>
    <name evidence="2" type="ORF">SAMN05444003_0006</name>
</gene>
<evidence type="ECO:0000256" key="1">
    <source>
        <dbReference type="SAM" id="Phobius"/>
    </source>
</evidence>
<accession>A0A1M5KZ60</accession>
<dbReference type="PROSITE" id="PS51257">
    <property type="entry name" value="PROKAR_LIPOPROTEIN"/>
    <property type="match status" value="1"/>
</dbReference>
<dbReference type="InterPro" id="IPR029058">
    <property type="entry name" value="AB_hydrolase_fold"/>
</dbReference>
<keyword evidence="1" id="KW-0472">Membrane</keyword>
<organism evidence="2 3">
    <name type="scientific">Cognatiyoonia sediminum</name>
    <dbReference type="NCBI Taxonomy" id="1508389"/>
    <lineage>
        <taxon>Bacteria</taxon>
        <taxon>Pseudomonadati</taxon>
        <taxon>Pseudomonadota</taxon>
        <taxon>Alphaproteobacteria</taxon>
        <taxon>Rhodobacterales</taxon>
        <taxon>Paracoccaceae</taxon>
        <taxon>Cognatiyoonia</taxon>
    </lineage>
</organism>
<name>A0A1M5KZ60_9RHOB</name>
<dbReference type="Gene3D" id="3.40.50.1820">
    <property type="entry name" value="alpha/beta hydrolase"/>
    <property type="match status" value="1"/>
</dbReference>
<dbReference type="EMBL" id="FQXB01000001">
    <property type="protein sequence ID" value="SHG58041.1"/>
    <property type="molecule type" value="Genomic_DNA"/>
</dbReference>
<dbReference type="PANTHER" id="PTHR36513:SF1">
    <property type="entry name" value="TRANSMEMBRANE PROTEIN"/>
    <property type="match status" value="1"/>
</dbReference>
<evidence type="ECO:0000313" key="2">
    <source>
        <dbReference type="EMBL" id="SHG58041.1"/>
    </source>
</evidence>
<dbReference type="RefSeq" id="WP_072898323.1">
    <property type="nucleotide sequence ID" value="NZ_FQXB01000001.1"/>
</dbReference>
<dbReference type="Pfam" id="PF05990">
    <property type="entry name" value="DUF900"/>
    <property type="match status" value="1"/>
</dbReference>
<keyword evidence="1" id="KW-1133">Transmembrane helix</keyword>
<sequence length="356" mass="39752">MTALPLRIFVANWFGVLAFSCFVSIAVSIVPSQPSAQTTQADVVIPYITLRDRTGSDDLDDYYGQDRSEMSSGRCLVDIRGFDFLSTAAEISPIRIPEEILSVEAIEEVPRDALWAELKDTANGRAPNLYVHGFFIGFEKGCRRAASFTQNTATEGAFMWFSWPSDGNLLNYARDEVDMYWSVPDLAETILEMQEEFGEDQYNLVGHSLGTRGLFLSLYHLSNLDPQVQADNVVLLAPDIDFEIFRKLLPRVIGLANRITIYTAPNDRPLGLSRQLHGYERLGESGNDVALLEGVEIIETDDLDNSSPSGHLYHLYSDEVGTDLNLLLTQSLGAADRPNLKQISENRWSLVPFDDD</sequence>
<dbReference type="SUPFAM" id="SSF53474">
    <property type="entry name" value="alpha/beta-Hydrolases"/>
    <property type="match status" value="1"/>
</dbReference>
<protein>
    <submittedName>
        <fullName evidence="2">Esterase/lipase superfamily enzyme</fullName>
    </submittedName>
</protein>
<dbReference type="AlphaFoldDB" id="A0A1M5KZ60"/>
<proteinExistence type="predicted"/>
<reference evidence="2 3" key="1">
    <citation type="submission" date="2016-11" db="EMBL/GenBank/DDBJ databases">
        <authorList>
            <person name="Jaros S."/>
            <person name="Januszkiewicz K."/>
            <person name="Wedrychowicz H."/>
        </authorList>
    </citation>
    <scope>NUCLEOTIDE SEQUENCE [LARGE SCALE GENOMIC DNA]</scope>
    <source>
        <strain evidence="2 3">DSM 28715</strain>
    </source>
</reference>
<dbReference type="PANTHER" id="PTHR36513">
    <property type="entry name" value="ABC TRANSMEMBRANE TYPE-1 DOMAIN-CONTAINING PROTEIN"/>
    <property type="match status" value="1"/>
</dbReference>
<keyword evidence="1" id="KW-0812">Transmembrane</keyword>
<dbReference type="Proteomes" id="UP000184074">
    <property type="component" value="Unassembled WGS sequence"/>
</dbReference>